<dbReference type="Proteomes" id="UP001596484">
    <property type="component" value="Unassembled WGS sequence"/>
</dbReference>
<dbReference type="Pfam" id="PF14361">
    <property type="entry name" value="RsbRD_N"/>
    <property type="match status" value="1"/>
</dbReference>
<comment type="caution">
    <text evidence="3">The sequence shown here is derived from an EMBL/GenBank/DDBJ whole genome shotgun (WGS) entry which is preliminary data.</text>
</comment>
<dbReference type="RefSeq" id="WP_378407011.1">
    <property type="nucleotide sequence ID" value="NZ_JBHTCS010000021.1"/>
</dbReference>
<proteinExistence type="predicted"/>
<dbReference type="Pfam" id="PF13556">
    <property type="entry name" value="HTH_30"/>
    <property type="match status" value="1"/>
</dbReference>
<evidence type="ECO:0000259" key="1">
    <source>
        <dbReference type="Pfam" id="PF13556"/>
    </source>
</evidence>
<dbReference type="PANTHER" id="PTHR33744:SF1">
    <property type="entry name" value="DNA-BINDING TRANSCRIPTIONAL ACTIVATOR ADER"/>
    <property type="match status" value="1"/>
</dbReference>
<dbReference type="InterPro" id="IPR042070">
    <property type="entry name" value="PucR_C-HTH_sf"/>
</dbReference>
<sequence>MAVIPDIAPTTRTDLLHDLRDSVDGLADELVARIVSAEQDYADASLLTPEQLRSACRDNLASMLANLDGTAPVRLESARAAGRMKAEQGVSLAALLHAFRLGGRLIWEELTARSDGHASQWLLDMAAQVWALVDVYSDAAADAYREAADTRAREDAEASRRLVRTLFANHALNPAGVADAVRAFRIPERGAFLVVSVGDSASCPSADVLRSGLRGVGIESVWDTEVDGRIGLLWASSESALESALEAALGEIGAGPVGVSRGFGRPGGIGEAVEQARQSRRCALDGAGVATRYDSVPVPLLVIRQPDAGQLAARQVLGPLLALPADEQHNLLTTLEAWFAARGSTTAAAAKLHYHRNTVLYRLRRIQDLTGRDFSDPVHAAELYVGLCAHRLLGAGRE</sequence>
<protein>
    <submittedName>
        <fullName evidence="3">PucR family transcriptional regulator</fullName>
    </submittedName>
</protein>
<reference evidence="4" key="1">
    <citation type="journal article" date="2019" name="Int. J. Syst. Evol. Microbiol.">
        <title>The Global Catalogue of Microorganisms (GCM) 10K type strain sequencing project: providing services to taxonomists for standard genome sequencing and annotation.</title>
        <authorList>
            <consortium name="The Broad Institute Genomics Platform"/>
            <consortium name="The Broad Institute Genome Sequencing Center for Infectious Disease"/>
            <person name="Wu L."/>
            <person name="Ma J."/>
        </authorList>
    </citation>
    <scope>NUCLEOTIDE SEQUENCE [LARGE SCALE GENOMIC DNA]</scope>
    <source>
        <strain evidence="4">ICMP 19430</strain>
    </source>
</reference>
<dbReference type="EMBL" id="JBHTCS010000021">
    <property type="protein sequence ID" value="MFC7449725.1"/>
    <property type="molecule type" value="Genomic_DNA"/>
</dbReference>
<dbReference type="Gene3D" id="1.10.10.2840">
    <property type="entry name" value="PucR C-terminal helix-turn-helix domain"/>
    <property type="match status" value="1"/>
</dbReference>
<keyword evidence="4" id="KW-1185">Reference proteome</keyword>
<dbReference type="InterPro" id="IPR025751">
    <property type="entry name" value="RsbRD_N_dom"/>
</dbReference>
<feature type="domain" description="PucR C-terminal helix-turn-helix" evidence="1">
    <location>
        <begin position="331"/>
        <end position="387"/>
    </location>
</feature>
<evidence type="ECO:0000259" key="2">
    <source>
        <dbReference type="Pfam" id="PF14361"/>
    </source>
</evidence>
<evidence type="ECO:0000313" key="3">
    <source>
        <dbReference type="EMBL" id="MFC7449725.1"/>
    </source>
</evidence>
<dbReference type="PANTHER" id="PTHR33744">
    <property type="entry name" value="CARBOHYDRATE DIACID REGULATOR"/>
    <property type="match status" value="1"/>
</dbReference>
<organism evidence="3 4">
    <name type="scientific">Rhodococcus daqingensis</name>
    <dbReference type="NCBI Taxonomy" id="2479363"/>
    <lineage>
        <taxon>Bacteria</taxon>
        <taxon>Bacillati</taxon>
        <taxon>Actinomycetota</taxon>
        <taxon>Actinomycetes</taxon>
        <taxon>Mycobacteriales</taxon>
        <taxon>Nocardiaceae</taxon>
        <taxon>Rhodococcus</taxon>
    </lineage>
</organism>
<feature type="domain" description="RsbT co-antagonist protein RsbRD N-terminal" evidence="2">
    <location>
        <begin position="24"/>
        <end position="158"/>
    </location>
</feature>
<evidence type="ECO:0000313" key="4">
    <source>
        <dbReference type="Proteomes" id="UP001596484"/>
    </source>
</evidence>
<accession>A0ABW2S133</accession>
<name>A0ABW2S133_9NOCA</name>
<dbReference type="InterPro" id="IPR025736">
    <property type="entry name" value="PucR_C-HTH_dom"/>
</dbReference>
<dbReference type="InterPro" id="IPR051448">
    <property type="entry name" value="CdaR-like_regulators"/>
</dbReference>
<gene>
    <name evidence="3" type="ORF">ACFQS9_17655</name>
</gene>